<name>A0ABY1S0U4_9GAMM</name>
<accession>A0ABY1S0U4</accession>
<dbReference type="EMBL" id="FXWV01000008">
    <property type="protein sequence ID" value="SMR74708.1"/>
    <property type="molecule type" value="Genomic_DNA"/>
</dbReference>
<feature type="region of interest" description="Disordered" evidence="1">
    <location>
        <begin position="16"/>
        <end position="37"/>
    </location>
</feature>
<gene>
    <name evidence="2" type="ORF">SAMN04487964_1085</name>
</gene>
<reference evidence="2 3" key="1">
    <citation type="submission" date="2017-05" db="EMBL/GenBank/DDBJ databases">
        <authorList>
            <person name="Varghese N."/>
            <person name="Submissions S."/>
        </authorList>
    </citation>
    <scope>NUCLEOTIDE SEQUENCE [LARGE SCALE GENOMIC DNA]</scope>
    <source>
        <strain evidence="2 3">CGMCC 1.7287</strain>
    </source>
</reference>
<evidence type="ECO:0000313" key="3">
    <source>
        <dbReference type="Proteomes" id="UP001159257"/>
    </source>
</evidence>
<sequence>MKHLRKAFTNHRLIRSQPESPQEALLSQADEDHAYLPRETATEYSTAWRRRKPTFPSVETHTVPGMITLWDENNRIKDGHV</sequence>
<evidence type="ECO:0000256" key="1">
    <source>
        <dbReference type="SAM" id="MobiDB-lite"/>
    </source>
</evidence>
<comment type="caution">
    <text evidence="2">The sequence shown here is derived from an EMBL/GenBank/DDBJ whole genome shotgun (WGS) entry which is preliminary data.</text>
</comment>
<evidence type="ECO:0000313" key="2">
    <source>
        <dbReference type="EMBL" id="SMR74708.1"/>
    </source>
</evidence>
<dbReference type="Proteomes" id="UP001159257">
    <property type="component" value="Unassembled WGS sequence"/>
</dbReference>
<dbReference type="RefSeq" id="WP_239040017.1">
    <property type="nucleotide sequence ID" value="NZ_BAAAEY010000004.1"/>
</dbReference>
<organism evidence="2 3">
    <name type="scientific">Marinobacterium sediminicola</name>
    <dbReference type="NCBI Taxonomy" id="518898"/>
    <lineage>
        <taxon>Bacteria</taxon>
        <taxon>Pseudomonadati</taxon>
        <taxon>Pseudomonadota</taxon>
        <taxon>Gammaproteobacteria</taxon>
        <taxon>Oceanospirillales</taxon>
        <taxon>Oceanospirillaceae</taxon>
        <taxon>Marinobacterium</taxon>
    </lineage>
</organism>
<proteinExistence type="predicted"/>
<keyword evidence="3" id="KW-1185">Reference proteome</keyword>
<protein>
    <submittedName>
        <fullName evidence="2">Uncharacterized protein</fullName>
    </submittedName>
</protein>